<dbReference type="PROSITE" id="PS50975">
    <property type="entry name" value="ATP_GRASP"/>
    <property type="match status" value="1"/>
</dbReference>
<keyword evidence="6 11" id="KW-0658">Purine biosynthesis</keyword>
<dbReference type="InterPro" id="IPR020560">
    <property type="entry name" value="PRibGlycinamide_synth_C-dom"/>
</dbReference>
<accession>A0A2A9HIU0</accession>
<dbReference type="InterPro" id="IPR011054">
    <property type="entry name" value="Rudment_hybrid_motif"/>
</dbReference>
<dbReference type="InterPro" id="IPR016185">
    <property type="entry name" value="PreATP-grasp_dom_sf"/>
</dbReference>
<dbReference type="SUPFAM" id="SSF52440">
    <property type="entry name" value="PreATP-grasp domain"/>
    <property type="match status" value="1"/>
</dbReference>
<dbReference type="Pfam" id="PF01071">
    <property type="entry name" value="GARS_A"/>
    <property type="match status" value="1"/>
</dbReference>
<evidence type="ECO:0000313" key="14">
    <source>
        <dbReference type="EMBL" id="PFG74955.1"/>
    </source>
</evidence>
<name>A0A2A9HIU0_TEPT2</name>
<dbReference type="GO" id="GO:0004637">
    <property type="term" value="F:phosphoribosylamine-glycine ligase activity"/>
    <property type="evidence" value="ECO:0007669"/>
    <property type="project" value="UniProtKB-UniRule"/>
</dbReference>
<gene>
    <name evidence="11" type="primary">purD</name>
    <name evidence="14" type="ORF">A9A59_2208</name>
</gene>
<dbReference type="GO" id="GO:0006189">
    <property type="term" value="P:'de novo' IMP biosynthetic process"/>
    <property type="evidence" value="ECO:0007669"/>
    <property type="project" value="UniProtKB-UniRule"/>
</dbReference>
<dbReference type="InterPro" id="IPR020562">
    <property type="entry name" value="PRibGlycinamide_synth_N"/>
</dbReference>
<dbReference type="Gene3D" id="3.40.50.20">
    <property type="match status" value="1"/>
</dbReference>
<evidence type="ECO:0000256" key="10">
    <source>
        <dbReference type="ARBA" id="ARBA00042864"/>
    </source>
</evidence>
<dbReference type="RefSeq" id="WP_098504306.1">
    <property type="nucleotide sequence ID" value="NZ_PDJQ01000001.1"/>
</dbReference>
<dbReference type="PANTHER" id="PTHR43472">
    <property type="entry name" value="PHOSPHORIBOSYLAMINE--GLYCINE LIGASE"/>
    <property type="match status" value="1"/>
</dbReference>
<evidence type="ECO:0000313" key="15">
    <source>
        <dbReference type="Proteomes" id="UP000223071"/>
    </source>
</evidence>
<dbReference type="GO" id="GO:0009113">
    <property type="term" value="P:purine nucleobase biosynthetic process"/>
    <property type="evidence" value="ECO:0007669"/>
    <property type="project" value="InterPro"/>
</dbReference>
<evidence type="ECO:0000256" key="8">
    <source>
        <dbReference type="ARBA" id="ARBA00038345"/>
    </source>
</evidence>
<evidence type="ECO:0000256" key="7">
    <source>
        <dbReference type="ARBA" id="ARBA00022840"/>
    </source>
</evidence>
<evidence type="ECO:0000256" key="1">
    <source>
        <dbReference type="ARBA" id="ARBA00001936"/>
    </source>
</evidence>
<dbReference type="Gene3D" id="3.30.1490.20">
    <property type="entry name" value="ATP-grasp fold, A domain"/>
    <property type="match status" value="1"/>
</dbReference>
<dbReference type="HAMAP" id="MF_00138">
    <property type="entry name" value="GARS"/>
    <property type="match status" value="1"/>
</dbReference>
<dbReference type="GO" id="GO:0005524">
    <property type="term" value="F:ATP binding"/>
    <property type="evidence" value="ECO:0007669"/>
    <property type="project" value="UniProtKB-UniRule"/>
</dbReference>
<keyword evidence="7 12" id="KW-0067">ATP-binding</keyword>
<protein>
    <recommendedName>
        <fullName evidence="3 11">Phosphoribosylamine--glycine ligase</fullName>
        <ecNumber evidence="3 11">6.3.4.13</ecNumber>
    </recommendedName>
    <alternativeName>
        <fullName evidence="11">GARS</fullName>
    </alternativeName>
    <alternativeName>
        <fullName evidence="9 11">Glycinamide ribonucleotide synthetase</fullName>
    </alternativeName>
    <alternativeName>
        <fullName evidence="10 11">Phosphoribosylglycinamide synthetase</fullName>
    </alternativeName>
</protein>
<comment type="catalytic activity">
    <reaction evidence="11">
        <text>5-phospho-beta-D-ribosylamine + glycine + ATP = N(1)-(5-phospho-beta-D-ribosyl)glycinamide + ADP + phosphate + H(+)</text>
        <dbReference type="Rhea" id="RHEA:17453"/>
        <dbReference type="ChEBI" id="CHEBI:15378"/>
        <dbReference type="ChEBI" id="CHEBI:30616"/>
        <dbReference type="ChEBI" id="CHEBI:43474"/>
        <dbReference type="ChEBI" id="CHEBI:57305"/>
        <dbReference type="ChEBI" id="CHEBI:58681"/>
        <dbReference type="ChEBI" id="CHEBI:143788"/>
        <dbReference type="ChEBI" id="CHEBI:456216"/>
        <dbReference type="EC" id="6.3.4.13"/>
    </reaction>
</comment>
<evidence type="ECO:0000256" key="4">
    <source>
        <dbReference type="ARBA" id="ARBA00022598"/>
    </source>
</evidence>
<dbReference type="InterPro" id="IPR011761">
    <property type="entry name" value="ATP-grasp"/>
</dbReference>
<evidence type="ECO:0000256" key="6">
    <source>
        <dbReference type="ARBA" id="ARBA00022755"/>
    </source>
</evidence>
<keyword evidence="4 11" id="KW-0436">Ligase</keyword>
<comment type="cofactor">
    <cofactor evidence="1">
        <name>Mn(2+)</name>
        <dbReference type="ChEBI" id="CHEBI:29035"/>
    </cofactor>
</comment>
<dbReference type="AlphaFoldDB" id="A0A2A9HIU0"/>
<evidence type="ECO:0000256" key="3">
    <source>
        <dbReference type="ARBA" id="ARBA00013255"/>
    </source>
</evidence>
<keyword evidence="15" id="KW-1185">Reference proteome</keyword>
<reference evidence="14 15" key="1">
    <citation type="submission" date="2017-09" db="EMBL/GenBank/DDBJ databases">
        <title>Sequencing the genomes of two abundant thermophiles in Great Basin hot springs: Thermocrinis jamiesonii and novel Chloroflexi Thermoflexus hugenholtzii.</title>
        <authorList>
            <person name="Hedlund B."/>
        </authorList>
    </citation>
    <scope>NUCLEOTIDE SEQUENCE [LARGE SCALE GENOMIC DNA]</scope>
    <source>
        <strain evidence="14 15">G233</strain>
    </source>
</reference>
<comment type="pathway">
    <text evidence="2 11">Purine metabolism; IMP biosynthesis via de novo pathway; N(1)-(5-phospho-D-ribosyl)glycinamide from 5-phospho-alpha-D-ribose 1-diphosphate: step 2/2.</text>
</comment>
<dbReference type="InterPro" id="IPR020561">
    <property type="entry name" value="PRibGlycinamid_synth_ATP-grasp"/>
</dbReference>
<sequence length="424" mass="45576">MSARVLLVGSGGREHAVAWKLSQSPDVGEIFVAPGNAGTARLARNIDIRPTDIEGLVRAAKELRVDFYLATMDDPQPLGLVDRLKAEGVLCYGPVADAARIEASKAWAKAFMERHGIPTARGRSFSSFDEAAAWVESLPEQRLWVKASGLAAGKGAVGAANREEAIAILRSMLIDRAFGEAGSTVVVEEELTGFETSAHAFCDGKTAVLWPFATDYKRALDGAQGLNTGGMGAYAPTRGIDERLAGIIHERVIAPVLRGMAAEGHPFVGTLFPGLMVRDGDVRVIEYNARSGDPETQVHMLRLKSDLFAVTKAAAEGRLHEVAVEWADEPAVCVVLVPGGYPGKYETGHPIEGLDRVDPDVFVFHGGTKLVDGKVVTSGGRALTVAARGRTIREARERVYDNVRRIHFKDMHYRTDIALEAVGG</sequence>
<dbReference type="EMBL" id="PDJQ01000001">
    <property type="protein sequence ID" value="PFG74955.1"/>
    <property type="molecule type" value="Genomic_DNA"/>
</dbReference>
<dbReference type="SMART" id="SM01210">
    <property type="entry name" value="GARS_C"/>
    <property type="match status" value="1"/>
</dbReference>
<dbReference type="InterPro" id="IPR000115">
    <property type="entry name" value="PRibGlycinamide_synth"/>
</dbReference>
<evidence type="ECO:0000256" key="9">
    <source>
        <dbReference type="ARBA" id="ARBA00042242"/>
    </source>
</evidence>
<dbReference type="GO" id="GO:0046872">
    <property type="term" value="F:metal ion binding"/>
    <property type="evidence" value="ECO:0007669"/>
    <property type="project" value="InterPro"/>
</dbReference>
<dbReference type="NCBIfam" id="TIGR00877">
    <property type="entry name" value="purD"/>
    <property type="match status" value="1"/>
</dbReference>
<dbReference type="InterPro" id="IPR037123">
    <property type="entry name" value="PRibGlycinamide_synth_C_sf"/>
</dbReference>
<comment type="caution">
    <text evidence="14">The sequence shown here is derived from an EMBL/GenBank/DDBJ whole genome shotgun (WGS) entry which is preliminary data.</text>
</comment>
<dbReference type="Proteomes" id="UP000223071">
    <property type="component" value="Unassembled WGS sequence"/>
</dbReference>
<dbReference type="InterPro" id="IPR013815">
    <property type="entry name" value="ATP_grasp_subdomain_1"/>
</dbReference>
<dbReference type="Pfam" id="PF02843">
    <property type="entry name" value="GARS_C"/>
    <property type="match status" value="1"/>
</dbReference>
<evidence type="ECO:0000256" key="5">
    <source>
        <dbReference type="ARBA" id="ARBA00022741"/>
    </source>
</evidence>
<keyword evidence="5 12" id="KW-0547">Nucleotide-binding</keyword>
<dbReference type="SUPFAM" id="SSF56059">
    <property type="entry name" value="Glutathione synthetase ATP-binding domain-like"/>
    <property type="match status" value="1"/>
</dbReference>
<dbReference type="EC" id="6.3.4.13" evidence="3 11"/>
<evidence type="ECO:0000256" key="12">
    <source>
        <dbReference type="PROSITE-ProRule" id="PRU00409"/>
    </source>
</evidence>
<dbReference type="SUPFAM" id="SSF51246">
    <property type="entry name" value="Rudiment single hybrid motif"/>
    <property type="match status" value="1"/>
</dbReference>
<dbReference type="SMART" id="SM01209">
    <property type="entry name" value="GARS_A"/>
    <property type="match status" value="1"/>
</dbReference>
<evidence type="ECO:0000256" key="2">
    <source>
        <dbReference type="ARBA" id="ARBA00005174"/>
    </source>
</evidence>
<evidence type="ECO:0000256" key="11">
    <source>
        <dbReference type="HAMAP-Rule" id="MF_00138"/>
    </source>
</evidence>
<dbReference type="Gene3D" id="3.90.600.10">
    <property type="entry name" value="Phosphoribosylglycinamide synthetase, C-terminal domain"/>
    <property type="match status" value="1"/>
</dbReference>
<proteinExistence type="inferred from homology"/>
<dbReference type="UniPathway" id="UPA00074">
    <property type="reaction ID" value="UER00125"/>
</dbReference>
<dbReference type="Pfam" id="PF02844">
    <property type="entry name" value="GARS_N"/>
    <property type="match status" value="1"/>
</dbReference>
<comment type="similarity">
    <text evidence="8 11">Belongs to the GARS family.</text>
</comment>
<organism evidence="14 15">
    <name type="scientific">Tepidiforma thermophila (strain KCTC 52669 / CGMCC 1.13589 / G233)</name>
    <dbReference type="NCBI Taxonomy" id="2761530"/>
    <lineage>
        <taxon>Bacteria</taxon>
        <taxon>Bacillati</taxon>
        <taxon>Chloroflexota</taxon>
        <taxon>Tepidiformia</taxon>
        <taxon>Tepidiformales</taxon>
        <taxon>Tepidiformaceae</taxon>
        <taxon>Tepidiforma</taxon>
    </lineage>
</organism>
<dbReference type="Gene3D" id="3.30.470.20">
    <property type="entry name" value="ATP-grasp fold, B domain"/>
    <property type="match status" value="1"/>
</dbReference>
<dbReference type="PANTHER" id="PTHR43472:SF1">
    <property type="entry name" value="PHOSPHORIBOSYLAMINE--GLYCINE LIGASE, CHLOROPLASTIC"/>
    <property type="match status" value="1"/>
</dbReference>
<feature type="domain" description="ATP-grasp" evidence="13">
    <location>
        <begin position="109"/>
        <end position="316"/>
    </location>
</feature>
<evidence type="ECO:0000259" key="13">
    <source>
        <dbReference type="PROSITE" id="PS50975"/>
    </source>
</evidence>